<protein>
    <recommendedName>
        <fullName evidence="8">EamA domain-containing protein</fullName>
    </recommendedName>
</protein>
<dbReference type="SUPFAM" id="SSF103481">
    <property type="entry name" value="Multidrug resistance efflux transporter EmrE"/>
    <property type="match status" value="2"/>
</dbReference>
<feature type="domain" description="EamA" evidence="8">
    <location>
        <begin position="203"/>
        <end position="338"/>
    </location>
</feature>
<keyword evidence="10" id="KW-1185">Reference proteome</keyword>
<evidence type="ECO:0000256" key="7">
    <source>
        <dbReference type="SAM" id="Phobius"/>
    </source>
</evidence>
<feature type="transmembrane region" description="Helical" evidence="7">
    <location>
        <begin position="198"/>
        <end position="221"/>
    </location>
</feature>
<gene>
    <name evidence="9" type="ORF">NIES37_46650</name>
</gene>
<dbReference type="KEGG" id="ttq:NIES37_46650"/>
<feature type="transmembrane region" description="Helical" evidence="7">
    <location>
        <begin position="168"/>
        <end position="186"/>
    </location>
</feature>
<keyword evidence="4 7" id="KW-0812">Transmembrane</keyword>
<feature type="transmembrane region" description="Helical" evidence="7">
    <location>
        <begin position="142"/>
        <end position="161"/>
    </location>
</feature>
<accession>A0A1Z4N4J9</accession>
<dbReference type="PANTHER" id="PTHR32322">
    <property type="entry name" value="INNER MEMBRANE TRANSPORTER"/>
    <property type="match status" value="1"/>
</dbReference>
<evidence type="ECO:0000256" key="5">
    <source>
        <dbReference type="ARBA" id="ARBA00022989"/>
    </source>
</evidence>
<dbReference type="InterPro" id="IPR050638">
    <property type="entry name" value="AA-Vitamin_Transporters"/>
</dbReference>
<feature type="transmembrane region" description="Helical" evidence="7">
    <location>
        <begin position="266"/>
        <end position="286"/>
    </location>
</feature>
<comment type="subcellular location">
    <subcellularLocation>
        <location evidence="1">Cell membrane</location>
        <topology evidence="1">Multi-pass membrane protein</topology>
    </subcellularLocation>
</comment>
<dbReference type="AlphaFoldDB" id="A0A1Z4N4J9"/>
<sequence length="374" mass="41088">MLNSQVAYSIFKQRLIVYSGVIVTRVKRRNRWHQRIPGQIYLWLAILIFGASSAITRKLTEIGAHNLIGDRNPISLCNVLFVGNLCALIVLIAIYWRQWNKTTLQQLSKRDWFSLTVVAILSGALAPGLIFQALAITGVNNVILIGRLEPPLTLALSVWLLRERVNRWEIIGAIAAFVGVSLTILLQPPSVPMMSMGVLNLGLGEVLAAIGSIAVAVSTIIGKKYLSQIPLGIYSIFRTALGTVIFFLIALTLYGKEHFIDVFSPFLWQWMLVYGAVIVVLGQSFWLKGLRDSTVSTASLIGSFTPIVGIVAAFLILNEAPTMAQYIGGGLILIGIFLSQIANLRHSSRKFASRKLSSTPAEQEVETHMGFKGI</sequence>
<dbReference type="InterPro" id="IPR037185">
    <property type="entry name" value="EmrE-like"/>
</dbReference>
<feature type="transmembrane region" description="Helical" evidence="7">
    <location>
        <begin position="298"/>
        <end position="317"/>
    </location>
</feature>
<evidence type="ECO:0000256" key="1">
    <source>
        <dbReference type="ARBA" id="ARBA00004651"/>
    </source>
</evidence>
<evidence type="ECO:0000256" key="2">
    <source>
        <dbReference type="ARBA" id="ARBA00007362"/>
    </source>
</evidence>
<proteinExistence type="inferred from homology"/>
<feature type="transmembrane region" description="Helical" evidence="7">
    <location>
        <begin position="323"/>
        <end position="344"/>
    </location>
</feature>
<organism evidence="9 10">
    <name type="scientific">Tolypothrix tenuis PCC 7101</name>
    <dbReference type="NCBI Taxonomy" id="231146"/>
    <lineage>
        <taxon>Bacteria</taxon>
        <taxon>Bacillati</taxon>
        <taxon>Cyanobacteriota</taxon>
        <taxon>Cyanophyceae</taxon>
        <taxon>Nostocales</taxon>
        <taxon>Tolypothrichaceae</taxon>
        <taxon>Tolypothrix</taxon>
    </lineage>
</organism>
<keyword evidence="5 7" id="KW-1133">Transmembrane helix</keyword>
<dbReference type="EMBL" id="AP018248">
    <property type="protein sequence ID" value="BAZ00670.1"/>
    <property type="molecule type" value="Genomic_DNA"/>
</dbReference>
<evidence type="ECO:0000256" key="4">
    <source>
        <dbReference type="ARBA" id="ARBA00022692"/>
    </source>
</evidence>
<dbReference type="Pfam" id="PF00892">
    <property type="entry name" value="EamA"/>
    <property type="match status" value="2"/>
</dbReference>
<keyword evidence="6 7" id="KW-0472">Membrane</keyword>
<evidence type="ECO:0000259" key="8">
    <source>
        <dbReference type="Pfam" id="PF00892"/>
    </source>
</evidence>
<dbReference type="Proteomes" id="UP000218785">
    <property type="component" value="Chromosome"/>
</dbReference>
<evidence type="ECO:0000256" key="3">
    <source>
        <dbReference type="ARBA" id="ARBA00022475"/>
    </source>
</evidence>
<feature type="transmembrane region" description="Helical" evidence="7">
    <location>
        <begin position="38"/>
        <end position="56"/>
    </location>
</feature>
<evidence type="ECO:0000313" key="10">
    <source>
        <dbReference type="Proteomes" id="UP000218785"/>
    </source>
</evidence>
<keyword evidence="3" id="KW-1003">Cell membrane</keyword>
<feature type="domain" description="EamA" evidence="8">
    <location>
        <begin position="39"/>
        <end position="184"/>
    </location>
</feature>
<feature type="transmembrane region" description="Helical" evidence="7">
    <location>
        <begin position="112"/>
        <end position="136"/>
    </location>
</feature>
<evidence type="ECO:0000313" key="9">
    <source>
        <dbReference type="EMBL" id="BAZ00670.1"/>
    </source>
</evidence>
<dbReference type="Gene3D" id="1.10.3730.20">
    <property type="match status" value="1"/>
</dbReference>
<feature type="transmembrane region" description="Helical" evidence="7">
    <location>
        <begin position="233"/>
        <end position="254"/>
    </location>
</feature>
<dbReference type="PANTHER" id="PTHR32322:SF18">
    <property type="entry name" value="S-ADENOSYLMETHIONINE_S-ADENOSYLHOMOCYSTEINE TRANSPORTER"/>
    <property type="match status" value="1"/>
</dbReference>
<reference evidence="9 10" key="1">
    <citation type="submission" date="2017-06" db="EMBL/GenBank/DDBJ databases">
        <title>Genome sequencing of cyanobaciteial culture collection at National Institute for Environmental Studies (NIES).</title>
        <authorList>
            <person name="Hirose Y."/>
            <person name="Shimura Y."/>
            <person name="Fujisawa T."/>
            <person name="Nakamura Y."/>
            <person name="Kawachi M."/>
        </authorList>
    </citation>
    <scope>NUCLEOTIDE SEQUENCE [LARGE SCALE GENOMIC DNA]</scope>
    <source>
        <strain evidence="9 10">NIES-37</strain>
    </source>
</reference>
<name>A0A1Z4N4J9_9CYAN</name>
<dbReference type="InterPro" id="IPR000620">
    <property type="entry name" value="EamA_dom"/>
</dbReference>
<evidence type="ECO:0000256" key="6">
    <source>
        <dbReference type="ARBA" id="ARBA00023136"/>
    </source>
</evidence>
<dbReference type="GO" id="GO:0005886">
    <property type="term" value="C:plasma membrane"/>
    <property type="evidence" value="ECO:0007669"/>
    <property type="project" value="UniProtKB-SubCell"/>
</dbReference>
<feature type="transmembrane region" description="Helical" evidence="7">
    <location>
        <begin position="76"/>
        <end position="96"/>
    </location>
</feature>
<comment type="similarity">
    <text evidence="2">Belongs to the EamA transporter family.</text>
</comment>